<dbReference type="PANTHER" id="PTHR30420:SF2">
    <property type="entry name" value="N-SUCCINYLARGININE DIHYDROLASE"/>
    <property type="match status" value="1"/>
</dbReference>
<feature type="binding site" evidence="3">
    <location>
        <position position="109"/>
    </location>
    <ligand>
        <name>substrate</name>
    </ligand>
</feature>
<feature type="binding site" evidence="3">
    <location>
        <begin position="19"/>
        <end position="28"/>
    </location>
    <ligand>
        <name>substrate</name>
    </ligand>
</feature>
<evidence type="ECO:0000256" key="4">
    <source>
        <dbReference type="NCBIfam" id="TIGR03241"/>
    </source>
</evidence>
<feature type="binding site" evidence="3">
    <location>
        <position position="250"/>
    </location>
    <ligand>
        <name>substrate</name>
    </ligand>
</feature>
<dbReference type="GO" id="GO:0019545">
    <property type="term" value="P:L-arginine catabolic process to succinate"/>
    <property type="evidence" value="ECO:0007669"/>
    <property type="project" value="UniProtKB-UniRule"/>
</dbReference>
<feature type="binding site" evidence="3">
    <location>
        <begin position="136"/>
        <end position="137"/>
    </location>
    <ligand>
        <name>substrate</name>
    </ligand>
</feature>
<dbReference type="PANTHER" id="PTHR30420">
    <property type="entry name" value="N-SUCCINYLARGININE DIHYDROLASE"/>
    <property type="match status" value="1"/>
</dbReference>
<reference evidence="5 6" key="1">
    <citation type="submission" date="2019-04" db="EMBL/GenBank/DDBJ databases">
        <title>Chitiniphilus eburnea sp. nov., a novel chitinolytic bacterium isolated from aquaculture sludge.</title>
        <authorList>
            <person name="Sheng M."/>
        </authorList>
    </citation>
    <scope>NUCLEOTIDE SEQUENCE [LARGE SCALE GENOMIC DNA]</scope>
    <source>
        <strain evidence="5 6">HX-2-15</strain>
    </source>
</reference>
<comment type="catalytic activity">
    <reaction evidence="3">
        <text>N(2)-succinyl-L-arginine + 2 H2O + 2 H(+) = N(2)-succinyl-L-ornithine + 2 NH4(+) + CO2</text>
        <dbReference type="Rhea" id="RHEA:19533"/>
        <dbReference type="ChEBI" id="CHEBI:15377"/>
        <dbReference type="ChEBI" id="CHEBI:15378"/>
        <dbReference type="ChEBI" id="CHEBI:16526"/>
        <dbReference type="ChEBI" id="CHEBI:28938"/>
        <dbReference type="ChEBI" id="CHEBI:58241"/>
        <dbReference type="ChEBI" id="CHEBI:58514"/>
        <dbReference type="EC" id="3.5.3.23"/>
    </reaction>
</comment>
<dbReference type="InterPro" id="IPR007079">
    <property type="entry name" value="SuccinylArg_d-Hdrlase_AstB"/>
</dbReference>
<dbReference type="EMBL" id="SUMF01000009">
    <property type="protein sequence ID" value="TJZ73567.1"/>
    <property type="molecule type" value="Genomic_DNA"/>
</dbReference>
<dbReference type="GO" id="GO:0009015">
    <property type="term" value="F:N-succinylarginine dihydrolase activity"/>
    <property type="evidence" value="ECO:0007669"/>
    <property type="project" value="UniProtKB-UniRule"/>
</dbReference>
<accession>A0A4U0PYD9</accession>
<dbReference type="NCBIfam" id="NF009789">
    <property type="entry name" value="PRK13281.1"/>
    <property type="match status" value="1"/>
</dbReference>
<sequence length="448" mass="48674">MSAFEANFDGLVGPTHHYGGHSFGNVASTGSAGQTADPRAAARQGLAKMKALADLGYRQGVLPPQERPAVWTLRQLGFQGSDPEVLAGAARQPHLLAAASSASSMWTANAATVSPSADTGDGRVHFSVANLQNKFHRAIEHEQTARSLRAIFKDTAHFAVHDALPMHPAFGDEGAANHTRFAKAYDAPGVECFVYGRRHWGGQVEPTRYPARQTLEASEAVARRHGLNPADTLFVQQHPAVIDAGVFHNDVIAVGNLDVLFCHAQAFVEQQSVYRTLDDRLGGGLRVIEVPAERISVEDAVRSYLFNSQLLDRGAGRMRLVVPEECRGHAAVWDYLQTLIHSGGPIDELLMFDLKQSMKNGGGPACLRLRVALTAAEGAAVNPRVWLTEERHAELEAWIGRHYRDRLSEADLADPQLLIEVRTALDELTRMLGLGSIYPFQYGGTGLS</sequence>
<dbReference type="Pfam" id="PF04996">
    <property type="entry name" value="AstB"/>
    <property type="match status" value="1"/>
</dbReference>
<keyword evidence="1 3" id="KW-0056">Arginine metabolism</keyword>
<evidence type="ECO:0000313" key="6">
    <source>
        <dbReference type="Proteomes" id="UP000310016"/>
    </source>
</evidence>
<dbReference type="RefSeq" id="WP_136773356.1">
    <property type="nucleotide sequence ID" value="NZ_CP156074.1"/>
</dbReference>
<dbReference type="HAMAP" id="MF_01172">
    <property type="entry name" value="AstB"/>
    <property type="match status" value="1"/>
</dbReference>
<dbReference type="Proteomes" id="UP000310016">
    <property type="component" value="Unassembled WGS sequence"/>
</dbReference>
<dbReference type="InterPro" id="IPR037031">
    <property type="entry name" value="AstB_sf"/>
</dbReference>
<comment type="similarity">
    <text evidence="3">Belongs to the succinylarginine dihydrolase family.</text>
</comment>
<name>A0A4U0PYD9_9NEIS</name>
<feature type="active site" evidence="3">
    <location>
        <position position="173"/>
    </location>
</feature>
<dbReference type="OrthoDB" id="248552at2"/>
<dbReference type="NCBIfam" id="TIGR03241">
    <property type="entry name" value="arg_catab_astB"/>
    <property type="match status" value="1"/>
</dbReference>
<keyword evidence="6" id="KW-1185">Reference proteome</keyword>
<comment type="subunit">
    <text evidence="3">Homodimer.</text>
</comment>
<dbReference type="UniPathway" id="UPA00185">
    <property type="reaction ID" value="UER00280"/>
</dbReference>
<feature type="active site" description="Nucleophile" evidence="3">
    <location>
        <position position="366"/>
    </location>
</feature>
<evidence type="ECO:0000256" key="3">
    <source>
        <dbReference type="HAMAP-Rule" id="MF_01172"/>
    </source>
</evidence>
<comment type="function">
    <text evidence="3">Catalyzes the hydrolysis of N(2)-succinylarginine into N(2)-succinylornithine, ammonia and CO(2).</text>
</comment>
<proteinExistence type="inferred from homology"/>
<evidence type="ECO:0000256" key="1">
    <source>
        <dbReference type="ARBA" id="ARBA00022503"/>
    </source>
</evidence>
<dbReference type="Gene3D" id="3.75.10.20">
    <property type="entry name" value="Succinylarginine dihydrolase"/>
    <property type="match status" value="1"/>
</dbReference>
<comment type="pathway">
    <text evidence="3">Amino-acid degradation; L-arginine degradation via AST pathway; L-glutamate and succinate from L-arginine: step 2/5.</text>
</comment>
<gene>
    <name evidence="3 5" type="primary">astB</name>
    <name evidence="5" type="ORF">FAZ21_10290</name>
</gene>
<dbReference type="SUPFAM" id="SSF55909">
    <property type="entry name" value="Pentein"/>
    <property type="match status" value="1"/>
</dbReference>
<evidence type="ECO:0000256" key="2">
    <source>
        <dbReference type="ARBA" id="ARBA00022801"/>
    </source>
</evidence>
<dbReference type="GO" id="GO:0019544">
    <property type="term" value="P:L-arginine catabolic process to L-glutamate"/>
    <property type="evidence" value="ECO:0007669"/>
    <property type="project" value="UniProtKB-UniRule"/>
</dbReference>
<dbReference type="EC" id="3.5.3.23" evidence="3 4"/>
<dbReference type="AlphaFoldDB" id="A0A4U0PYD9"/>
<protein>
    <recommendedName>
        <fullName evidence="3 4">N-succinylarginine dihydrolase</fullName>
        <ecNumber evidence="3 4">3.5.3.23</ecNumber>
    </recommendedName>
</protein>
<keyword evidence="2 3" id="KW-0378">Hydrolase</keyword>
<feature type="active site" evidence="3">
    <location>
        <position position="248"/>
    </location>
</feature>
<organism evidence="5 6">
    <name type="scientific">Chitiniphilus eburneus</name>
    <dbReference type="NCBI Taxonomy" id="2571148"/>
    <lineage>
        <taxon>Bacteria</taxon>
        <taxon>Pseudomonadati</taxon>
        <taxon>Pseudomonadota</taxon>
        <taxon>Betaproteobacteria</taxon>
        <taxon>Neisseriales</taxon>
        <taxon>Chitinibacteraceae</taxon>
        <taxon>Chitiniphilus</taxon>
    </lineage>
</organism>
<comment type="caution">
    <text evidence="5">The sequence shown here is derived from an EMBL/GenBank/DDBJ whole genome shotgun (WGS) entry which is preliminary data.</text>
</comment>
<feature type="binding site" evidence="3">
    <location>
        <position position="212"/>
    </location>
    <ligand>
        <name>substrate</name>
    </ligand>
</feature>
<feature type="binding site" evidence="3">
    <location>
        <position position="360"/>
    </location>
    <ligand>
        <name>substrate</name>
    </ligand>
</feature>
<evidence type="ECO:0000313" key="5">
    <source>
        <dbReference type="EMBL" id="TJZ73567.1"/>
    </source>
</evidence>